<dbReference type="Proteomes" id="UP001221142">
    <property type="component" value="Unassembled WGS sequence"/>
</dbReference>
<comment type="caution">
    <text evidence="1">The sequence shown here is derived from an EMBL/GenBank/DDBJ whole genome shotgun (WGS) entry which is preliminary data.</text>
</comment>
<evidence type="ECO:0000313" key="1">
    <source>
        <dbReference type="EMBL" id="KAJ7620229.1"/>
    </source>
</evidence>
<evidence type="ECO:0000313" key="2">
    <source>
        <dbReference type="Proteomes" id="UP001221142"/>
    </source>
</evidence>
<gene>
    <name evidence="1" type="ORF">FB45DRAFT_148695</name>
</gene>
<dbReference type="AlphaFoldDB" id="A0AAD7BG55"/>
<reference evidence="1" key="1">
    <citation type="submission" date="2023-03" db="EMBL/GenBank/DDBJ databases">
        <title>Massive genome expansion in bonnet fungi (Mycena s.s.) driven by repeated elements and novel gene families across ecological guilds.</title>
        <authorList>
            <consortium name="Lawrence Berkeley National Laboratory"/>
            <person name="Harder C.B."/>
            <person name="Miyauchi S."/>
            <person name="Viragh M."/>
            <person name="Kuo A."/>
            <person name="Thoen E."/>
            <person name="Andreopoulos B."/>
            <person name="Lu D."/>
            <person name="Skrede I."/>
            <person name="Drula E."/>
            <person name="Henrissat B."/>
            <person name="Morin E."/>
            <person name="Kohler A."/>
            <person name="Barry K."/>
            <person name="LaButti K."/>
            <person name="Morin E."/>
            <person name="Salamov A."/>
            <person name="Lipzen A."/>
            <person name="Mereny Z."/>
            <person name="Hegedus B."/>
            <person name="Baldrian P."/>
            <person name="Stursova M."/>
            <person name="Weitz H."/>
            <person name="Taylor A."/>
            <person name="Grigoriev I.V."/>
            <person name="Nagy L.G."/>
            <person name="Martin F."/>
            <person name="Kauserud H."/>
        </authorList>
    </citation>
    <scope>NUCLEOTIDE SEQUENCE</scope>
    <source>
        <strain evidence="1">9284</strain>
    </source>
</reference>
<dbReference type="EMBL" id="JARKIF010000017">
    <property type="protein sequence ID" value="KAJ7620229.1"/>
    <property type="molecule type" value="Genomic_DNA"/>
</dbReference>
<sequence>MQTSLVKVSKLDYGVKTLLMDSWKVAPVALPLPVSGFFPGRGFRPPRALMRRDLGDILRFADVSLAALKAKNKTLAPVEYTPEEKSATPINECCDFLFTFTHSDIPLWPLPPQLAPPRADKKTNAHTPTPISDCCDFLFTFTQSVPLAGLPLDSDHHTEPKLPQVQETPNVPPVRPSLVSFLDSVPIETLLQVPVAEEEEVFAFIGDLSIGSDGVDAAQSCA</sequence>
<proteinExistence type="predicted"/>
<accession>A0AAD7BG55</accession>
<protein>
    <submittedName>
        <fullName evidence="1">Uncharacterized protein</fullName>
    </submittedName>
</protein>
<name>A0AAD7BG55_9AGAR</name>
<organism evidence="1 2">
    <name type="scientific">Roridomyces roridus</name>
    <dbReference type="NCBI Taxonomy" id="1738132"/>
    <lineage>
        <taxon>Eukaryota</taxon>
        <taxon>Fungi</taxon>
        <taxon>Dikarya</taxon>
        <taxon>Basidiomycota</taxon>
        <taxon>Agaricomycotina</taxon>
        <taxon>Agaricomycetes</taxon>
        <taxon>Agaricomycetidae</taxon>
        <taxon>Agaricales</taxon>
        <taxon>Marasmiineae</taxon>
        <taxon>Mycenaceae</taxon>
        <taxon>Roridomyces</taxon>
    </lineage>
</organism>
<keyword evidence="2" id="KW-1185">Reference proteome</keyword>